<accession>A0A3M3EIG3</accession>
<reference evidence="2 3" key="1">
    <citation type="submission" date="2018-08" db="EMBL/GenBank/DDBJ databases">
        <title>Recombination of ecologically and evolutionarily significant loci maintains genetic cohesion in the Pseudomonas syringae species complex.</title>
        <authorList>
            <person name="Dillon M."/>
            <person name="Thakur S."/>
            <person name="Almeida R.N.D."/>
            <person name="Weir B.S."/>
            <person name="Guttman D.S."/>
        </authorList>
    </citation>
    <scope>NUCLEOTIDE SEQUENCE [LARGE SCALE GENOMIC DNA]</scope>
    <source>
        <strain evidence="2 3">NCPPB2445</strain>
    </source>
</reference>
<proteinExistence type="predicted"/>
<evidence type="ECO:0008006" key="4">
    <source>
        <dbReference type="Google" id="ProtNLM"/>
    </source>
</evidence>
<gene>
    <name evidence="2" type="ORF">ALQ77_02425</name>
</gene>
<organism evidence="2 3">
    <name type="scientific">Pseudomonas corrugata</name>
    <dbReference type="NCBI Taxonomy" id="47879"/>
    <lineage>
        <taxon>Bacteria</taxon>
        <taxon>Pseudomonadati</taxon>
        <taxon>Pseudomonadota</taxon>
        <taxon>Gammaproteobacteria</taxon>
        <taxon>Pseudomonadales</taxon>
        <taxon>Pseudomonadaceae</taxon>
        <taxon>Pseudomonas</taxon>
    </lineage>
</organism>
<dbReference type="EMBL" id="RBOJ01000075">
    <property type="protein sequence ID" value="RMM49398.1"/>
    <property type="molecule type" value="Genomic_DNA"/>
</dbReference>
<name>A0A3M3EIG3_9PSED</name>
<dbReference type="Proteomes" id="UP000270661">
    <property type="component" value="Unassembled WGS sequence"/>
</dbReference>
<evidence type="ECO:0000256" key="1">
    <source>
        <dbReference type="SAM" id="MobiDB-lite"/>
    </source>
</evidence>
<dbReference type="OrthoDB" id="7023633at2"/>
<comment type="caution">
    <text evidence="2">The sequence shown here is derived from an EMBL/GenBank/DDBJ whole genome shotgun (WGS) entry which is preliminary data.</text>
</comment>
<evidence type="ECO:0000313" key="3">
    <source>
        <dbReference type="Proteomes" id="UP000270661"/>
    </source>
</evidence>
<sequence>MFKITPNPPETDPASSYTGLDPEKLQEATERALDFYLKPKQAEPEKVPPPGQLFTIVDDIDTECLLANLSETLASANVMASDLAFELDGSRRHFALGLQQLIELSNLLANRALDRVDPRAEAE</sequence>
<dbReference type="RefSeq" id="WP_024778100.1">
    <property type="nucleotide sequence ID" value="NZ_CP072011.1"/>
</dbReference>
<evidence type="ECO:0000313" key="2">
    <source>
        <dbReference type="EMBL" id="RMM49398.1"/>
    </source>
</evidence>
<feature type="compositionally biased region" description="Pro residues" evidence="1">
    <location>
        <begin position="1"/>
        <end position="11"/>
    </location>
</feature>
<protein>
    <recommendedName>
        <fullName evidence="4">DUF3077 domain-containing protein</fullName>
    </recommendedName>
</protein>
<feature type="region of interest" description="Disordered" evidence="1">
    <location>
        <begin position="1"/>
        <end position="21"/>
    </location>
</feature>
<dbReference type="AlphaFoldDB" id="A0A3M3EIG3"/>
<dbReference type="Pfam" id="PF19619">
    <property type="entry name" value="DUF6124"/>
    <property type="match status" value="1"/>
</dbReference>
<keyword evidence="3" id="KW-1185">Reference proteome</keyword>